<dbReference type="InterPro" id="IPR036412">
    <property type="entry name" value="HAD-like_sf"/>
</dbReference>
<evidence type="ECO:0008006" key="3">
    <source>
        <dbReference type="Google" id="ProtNLM"/>
    </source>
</evidence>
<dbReference type="Gene3D" id="3.40.50.1000">
    <property type="entry name" value="HAD superfamily/HAD-like"/>
    <property type="match status" value="1"/>
</dbReference>
<sequence>MSNARDRARHKISTFVTLLEKKGIRLLAVDFDETLISIHSGGCWKDSAEKLSQHVRPCMRDLMEEALQRNVNVCIVTYFTQPWIIREMLKLVFKRNVEKIYVQANTAEFREKNKHQILGKEAHLAAVCTELYNQKHVIIKPEEIILFDDDTDNIETAVNFGHWAVTVRDDISYLSFDDFCTMLKNSTSRKKAKS</sequence>
<dbReference type="NCBIfam" id="TIGR01681">
    <property type="entry name" value="HAD-SF-IIIC"/>
    <property type="match status" value="1"/>
</dbReference>
<organism evidence="1 2">
    <name type="scientific">Mizuhopecten yessoensis</name>
    <name type="common">Japanese scallop</name>
    <name type="synonym">Patinopecten yessoensis</name>
    <dbReference type="NCBI Taxonomy" id="6573"/>
    <lineage>
        <taxon>Eukaryota</taxon>
        <taxon>Metazoa</taxon>
        <taxon>Spiralia</taxon>
        <taxon>Lophotrochozoa</taxon>
        <taxon>Mollusca</taxon>
        <taxon>Bivalvia</taxon>
        <taxon>Autobranchia</taxon>
        <taxon>Pteriomorphia</taxon>
        <taxon>Pectinida</taxon>
        <taxon>Pectinoidea</taxon>
        <taxon>Pectinidae</taxon>
        <taxon>Mizuhopecten</taxon>
    </lineage>
</organism>
<accession>A0A210QNI3</accession>
<comment type="caution">
    <text evidence="1">The sequence shown here is derived from an EMBL/GenBank/DDBJ whole genome shotgun (WGS) entry which is preliminary data.</text>
</comment>
<dbReference type="OrthoDB" id="10054414at2759"/>
<dbReference type="SUPFAM" id="SSF56784">
    <property type="entry name" value="HAD-like"/>
    <property type="match status" value="1"/>
</dbReference>
<keyword evidence="2" id="KW-1185">Reference proteome</keyword>
<name>A0A210QNI3_MIZYE</name>
<reference evidence="1 2" key="1">
    <citation type="journal article" date="2017" name="Nat. Ecol. Evol.">
        <title>Scallop genome provides insights into evolution of bilaterian karyotype and development.</title>
        <authorList>
            <person name="Wang S."/>
            <person name="Zhang J."/>
            <person name="Jiao W."/>
            <person name="Li J."/>
            <person name="Xun X."/>
            <person name="Sun Y."/>
            <person name="Guo X."/>
            <person name="Huan P."/>
            <person name="Dong B."/>
            <person name="Zhang L."/>
            <person name="Hu X."/>
            <person name="Sun X."/>
            <person name="Wang J."/>
            <person name="Zhao C."/>
            <person name="Wang Y."/>
            <person name="Wang D."/>
            <person name="Huang X."/>
            <person name="Wang R."/>
            <person name="Lv J."/>
            <person name="Li Y."/>
            <person name="Zhang Z."/>
            <person name="Liu B."/>
            <person name="Lu W."/>
            <person name="Hui Y."/>
            <person name="Liang J."/>
            <person name="Zhou Z."/>
            <person name="Hou R."/>
            <person name="Li X."/>
            <person name="Liu Y."/>
            <person name="Li H."/>
            <person name="Ning X."/>
            <person name="Lin Y."/>
            <person name="Zhao L."/>
            <person name="Xing Q."/>
            <person name="Dou J."/>
            <person name="Li Y."/>
            <person name="Mao J."/>
            <person name="Guo H."/>
            <person name="Dou H."/>
            <person name="Li T."/>
            <person name="Mu C."/>
            <person name="Jiang W."/>
            <person name="Fu Q."/>
            <person name="Fu X."/>
            <person name="Miao Y."/>
            <person name="Liu J."/>
            <person name="Yu Q."/>
            <person name="Li R."/>
            <person name="Liao H."/>
            <person name="Li X."/>
            <person name="Kong Y."/>
            <person name="Jiang Z."/>
            <person name="Chourrout D."/>
            <person name="Li R."/>
            <person name="Bao Z."/>
        </authorList>
    </citation>
    <scope>NUCLEOTIDE SEQUENCE [LARGE SCALE GENOMIC DNA]</scope>
    <source>
        <strain evidence="1 2">PY_sf001</strain>
    </source>
</reference>
<dbReference type="InterPro" id="IPR023214">
    <property type="entry name" value="HAD_sf"/>
</dbReference>
<dbReference type="EMBL" id="NEDP02002708">
    <property type="protein sequence ID" value="OWF50268.1"/>
    <property type="molecule type" value="Genomic_DNA"/>
</dbReference>
<evidence type="ECO:0000313" key="2">
    <source>
        <dbReference type="Proteomes" id="UP000242188"/>
    </source>
</evidence>
<dbReference type="InterPro" id="IPR010033">
    <property type="entry name" value="HAD_SF_ppase_IIIC"/>
</dbReference>
<dbReference type="Proteomes" id="UP000242188">
    <property type="component" value="Unassembled WGS sequence"/>
</dbReference>
<dbReference type="AlphaFoldDB" id="A0A210QNI3"/>
<gene>
    <name evidence="1" type="ORF">KP79_PYT16107</name>
</gene>
<proteinExistence type="predicted"/>
<protein>
    <recommendedName>
        <fullName evidence="3">Magnesium-dependent phosphatase 1</fullName>
    </recommendedName>
</protein>
<evidence type="ECO:0000313" key="1">
    <source>
        <dbReference type="EMBL" id="OWF50268.1"/>
    </source>
</evidence>